<dbReference type="EMBL" id="CP080507">
    <property type="protein sequence ID" value="QYM78280.1"/>
    <property type="molecule type" value="Genomic_DNA"/>
</dbReference>
<feature type="transmembrane region" description="Helical" evidence="7">
    <location>
        <begin position="207"/>
        <end position="226"/>
    </location>
</feature>
<reference evidence="9" key="1">
    <citation type="submission" date="2021-08" db="EMBL/GenBank/DDBJ databases">
        <title>Genome of a novel bacterium of the phylum Verrucomicrobia, Oleiharenicola sp. KSB-15.</title>
        <authorList>
            <person name="Chung J.-H."/>
            <person name="Ahn J.-H."/>
            <person name="Yoon Y."/>
            <person name="Kim D.-Y."/>
            <person name="An S.-H."/>
            <person name="Park I."/>
            <person name="Yeon J."/>
        </authorList>
    </citation>
    <scope>NUCLEOTIDE SEQUENCE</scope>
    <source>
        <strain evidence="9">KSB-15</strain>
    </source>
</reference>
<feature type="transmembrane region" description="Helical" evidence="7">
    <location>
        <begin position="238"/>
        <end position="258"/>
    </location>
</feature>
<feature type="transmembrane region" description="Helical" evidence="7">
    <location>
        <begin position="6"/>
        <end position="24"/>
    </location>
</feature>
<evidence type="ECO:0000256" key="2">
    <source>
        <dbReference type="ARBA" id="ARBA00022475"/>
    </source>
</evidence>
<dbReference type="NCBIfam" id="NF037997">
    <property type="entry name" value="Na_Pi_symport"/>
    <property type="match status" value="1"/>
</dbReference>
<comment type="subcellular location">
    <subcellularLocation>
        <location evidence="1">Cell membrane</location>
        <topology evidence="1">Multi-pass membrane protein</topology>
    </subcellularLocation>
</comment>
<keyword evidence="4 7" id="KW-1133">Transmembrane helix</keyword>
<dbReference type="Pfam" id="PF02690">
    <property type="entry name" value="Na_Pi_cotrans"/>
    <property type="match status" value="1"/>
</dbReference>
<feature type="domain" description="PhoU" evidence="8">
    <location>
        <begin position="340"/>
        <end position="419"/>
    </location>
</feature>
<organism evidence="9 10">
    <name type="scientific">Horticoccus luteus</name>
    <dbReference type="NCBI Taxonomy" id="2862869"/>
    <lineage>
        <taxon>Bacteria</taxon>
        <taxon>Pseudomonadati</taxon>
        <taxon>Verrucomicrobiota</taxon>
        <taxon>Opitutia</taxon>
        <taxon>Opitutales</taxon>
        <taxon>Opitutaceae</taxon>
        <taxon>Horticoccus</taxon>
    </lineage>
</organism>
<name>A0A8F9XGJ1_9BACT</name>
<keyword evidence="10" id="KW-1185">Reference proteome</keyword>
<keyword evidence="5 7" id="KW-0472">Membrane</keyword>
<sequence>MVLLNIAGSVALILFGIRFLRKGLDRLLGHRLHSWLERMSRRRWTAALAGGVFGTVAPSSTAQTLLTLQLLNAGRLAPQSMLAFLLGANVGITVTVQLIAFRFFDYHAIFIIAGLIGYQYLKNETVRGIGQALMGLGFIFLAMSLASEATRQLGGNADFNTIIGILQNYPLILVCFAAVLTFATQSSTAGIGLALAAAEGGDLTLRLMLPVVLGANLGLGITSLIVGMRTWEGRRLGLANLVLKGAAVIVGLALLGTFERVMGGTPGSLLRQTADFHTAFNVVVLLVGMALAGPLARLMQRTVKPAESSALAMPSVATHLEASALASPVFALANASRETLRLADEVKAMLEGCWRAIQTGDVELARHVRQHDDRVDELNSAIKQYLSQIAPDAMTPRDEQLRFGLLNFSSQLESIADIIDKQMCSHAERRRAGGLTFSMEDEGVLTELHARVTRRMDVAISVLATRDRGLARKFLEEGDALKEWCIEVQKAHYARLSTASGAMASSTHFLDLVNSLRRISGQLNTIGHTFAMTRPTPAAPEGAPAAAGEARGD</sequence>
<dbReference type="InterPro" id="IPR038078">
    <property type="entry name" value="PhoU-like_sf"/>
</dbReference>
<dbReference type="RefSeq" id="WP_220161384.1">
    <property type="nucleotide sequence ID" value="NZ_CP080507.1"/>
</dbReference>
<evidence type="ECO:0000256" key="1">
    <source>
        <dbReference type="ARBA" id="ARBA00004651"/>
    </source>
</evidence>
<dbReference type="GO" id="GO:0044341">
    <property type="term" value="P:sodium-dependent phosphate transport"/>
    <property type="evidence" value="ECO:0007669"/>
    <property type="project" value="InterPro"/>
</dbReference>
<gene>
    <name evidence="9" type="ORF">K0B96_13350</name>
</gene>
<keyword evidence="2" id="KW-1003">Cell membrane</keyword>
<feature type="transmembrane region" description="Helical" evidence="7">
    <location>
        <begin position="45"/>
        <end position="70"/>
    </location>
</feature>
<dbReference type="InterPro" id="IPR026022">
    <property type="entry name" value="PhoU_dom"/>
</dbReference>
<dbReference type="Gene3D" id="1.20.58.220">
    <property type="entry name" value="Phosphate transport system protein phou homolog 2, domain 2"/>
    <property type="match status" value="1"/>
</dbReference>
<dbReference type="Proteomes" id="UP000825051">
    <property type="component" value="Chromosome"/>
</dbReference>
<accession>A0A8F9XGJ1</accession>
<proteinExistence type="predicted"/>
<dbReference type="GO" id="GO:0005436">
    <property type="term" value="F:sodium:phosphate symporter activity"/>
    <property type="evidence" value="ECO:0007669"/>
    <property type="project" value="InterPro"/>
</dbReference>
<dbReference type="KEGG" id="ole:K0B96_13350"/>
<dbReference type="InterPro" id="IPR003841">
    <property type="entry name" value="Na/Pi_transpt"/>
</dbReference>
<feature type="region of interest" description="Disordered" evidence="6">
    <location>
        <begin position="533"/>
        <end position="553"/>
    </location>
</feature>
<evidence type="ECO:0000256" key="3">
    <source>
        <dbReference type="ARBA" id="ARBA00022692"/>
    </source>
</evidence>
<evidence type="ECO:0000313" key="9">
    <source>
        <dbReference type="EMBL" id="QYM78280.1"/>
    </source>
</evidence>
<evidence type="ECO:0000256" key="7">
    <source>
        <dbReference type="SAM" id="Phobius"/>
    </source>
</evidence>
<evidence type="ECO:0000259" key="8">
    <source>
        <dbReference type="Pfam" id="PF01895"/>
    </source>
</evidence>
<feature type="transmembrane region" description="Helical" evidence="7">
    <location>
        <begin position="133"/>
        <end position="150"/>
    </location>
</feature>
<dbReference type="PANTHER" id="PTHR10010">
    <property type="entry name" value="SOLUTE CARRIER FAMILY 34 SODIUM PHOSPHATE , MEMBER 2-RELATED"/>
    <property type="match status" value="1"/>
</dbReference>
<feature type="transmembrane region" description="Helical" evidence="7">
    <location>
        <begin position="76"/>
        <end position="96"/>
    </location>
</feature>
<dbReference type="GO" id="GO:0005886">
    <property type="term" value="C:plasma membrane"/>
    <property type="evidence" value="ECO:0007669"/>
    <property type="project" value="UniProtKB-SubCell"/>
</dbReference>
<feature type="transmembrane region" description="Helical" evidence="7">
    <location>
        <begin position="278"/>
        <end position="296"/>
    </location>
</feature>
<protein>
    <submittedName>
        <fullName evidence="9">Na/Pi cotransporter family protein</fullName>
    </submittedName>
</protein>
<evidence type="ECO:0000256" key="4">
    <source>
        <dbReference type="ARBA" id="ARBA00022989"/>
    </source>
</evidence>
<evidence type="ECO:0000256" key="5">
    <source>
        <dbReference type="ARBA" id="ARBA00023136"/>
    </source>
</evidence>
<evidence type="ECO:0000313" key="10">
    <source>
        <dbReference type="Proteomes" id="UP000825051"/>
    </source>
</evidence>
<dbReference type="Pfam" id="PF01895">
    <property type="entry name" value="PhoU"/>
    <property type="match status" value="1"/>
</dbReference>
<dbReference type="PANTHER" id="PTHR10010:SF46">
    <property type="entry name" value="SODIUM-DEPENDENT PHOSPHATE TRANSPORT PROTEIN 2B"/>
    <property type="match status" value="1"/>
</dbReference>
<feature type="transmembrane region" description="Helical" evidence="7">
    <location>
        <begin position="171"/>
        <end position="195"/>
    </location>
</feature>
<dbReference type="SUPFAM" id="SSF109755">
    <property type="entry name" value="PhoU-like"/>
    <property type="match status" value="1"/>
</dbReference>
<dbReference type="AlphaFoldDB" id="A0A8F9XGJ1"/>
<evidence type="ECO:0000256" key="6">
    <source>
        <dbReference type="SAM" id="MobiDB-lite"/>
    </source>
</evidence>
<keyword evidence="3 7" id="KW-0812">Transmembrane</keyword>